<dbReference type="Proteomes" id="UP001156484">
    <property type="component" value="Chromosome"/>
</dbReference>
<gene>
    <name evidence="1" type="ORF">OED52_07070</name>
</gene>
<reference evidence="1" key="1">
    <citation type="submission" date="2022-10" db="EMBL/GenBank/DDBJ databases">
        <title>Rhodococcus ferula Z13 complete genome.</title>
        <authorList>
            <person name="Long X."/>
            <person name="Zang M."/>
        </authorList>
    </citation>
    <scope>NUCLEOTIDE SEQUENCE</scope>
    <source>
        <strain evidence="1">Z13</strain>
    </source>
</reference>
<name>A0ACD4DJS0_9NOCA</name>
<evidence type="ECO:0000313" key="2">
    <source>
        <dbReference type="Proteomes" id="UP001156484"/>
    </source>
</evidence>
<protein>
    <submittedName>
        <fullName evidence="1">Uncharacterized protein</fullName>
    </submittedName>
</protein>
<proteinExistence type="predicted"/>
<accession>A0ACD4DJS0</accession>
<dbReference type="EMBL" id="CP107551">
    <property type="protein sequence ID" value="UYP20288.1"/>
    <property type="molecule type" value="Genomic_DNA"/>
</dbReference>
<keyword evidence="2" id="KW-1185">Reference proteome</keyword>
<organism evidence="1 2">
    <name type="scientific">Rhodococcus sacchari</name>
    <dbReference type="NCBI Taxonomy" id="2962047"/>
    <lineage>
        <taxon>Bacteria</taxon>
        <taxon>Bacillati</taxon>
        <taxon>Actinomycetota</taxon>
        <taxon>Actinomycetes</taxon>
        <taxon>Mycobacteriales</taxon>
        <taxon>Nocardiaceae</taxon>
        <taxon>Rhodococcus</taxon>
    </lineage>
</organism>
<evidence type="ECO:0000313" key="1">
    <source>
        <dbReference type="EMBL" id="UYP20288.1"/>
    </source>
</evidence>
<sequence length="481" mass="52310">MAEVHDRFDQDVDRAWREFRMRLADHVAAMDDGDGLVLEPLTDETGGPAGPCVQFYGWGERVVRCEVPSNVHLAPDRHLSPADEALLLELGLQAPTRGPDDPEDGGSPAFWIDRPAGWADQLAEIAVQALRAVWGVHHPLFLRAETFGTERPAPELTGPRPVPVPREAGPRRVAPRAAVEPAGEEHLRELIEAALHERIDEVPAWDEDGDLVLRVAGVLVFVGVGTGGGKVDLFAPVVHSITGRTRAAEICVDLNRRWPHLKFVLIDDRLALVDHVPASPFVPAHLLAALDAISQFVETIDSSFGAHLGGILLRDSGFDDYDGPHDDSAEQSWGDAAQLPEAEEDLPVALLAVRDFHLDGLTEITPSTVAAIGGRNPEQLRRFLTISTELQVWWAGESETRAAALNMDGAEEAHAKAVEWELTSRSLTAALQFLEQDGDDAESPGPRPPRPTAGRDPEPEQPALFDTPDEPTLFDGFGDYA</sequence>